<feature type="domain" description="NAD(P)-binding" evidence="1">
    <location>
        <begin position="8"/>
        <end position="187"/>
    </location>
</feature>
<dbReference type="Gene3D" id="3.40.50.720">
    <property type="entry name" value="NAD(P)-binding Rossmann-like Domain"/>
    <property type="match status" value="1"/>
</dbReference>
<dbReference type="InterPro" id="IPR016040">
    <property type="entry name" value="NAD(P)-bd_dom"/>
</dbReference>
<dbReference type="EMBL" id="CAJNRD030001120">
    <property type="protein sequence ID" value="CAG5093757.1"/>
    <property type="molecule type" value="Genomic_DNA"/>
</dbReference>
<proteinExistence type="predicted"/>
<dbReference type="PANTHER" id="PTHR43355:SF2">
    <property type="entry name" value="FLAVIN REDUCTASE (NADPH)"/>
    <property type="match status" value="1"/>
</dbReference>
<keyword evidence="3" id="KW-1185">Reference proteome</keyword>
<sequence>MKKIIIFGSTGMTGLCALDYAVKQGYQITAFVRDEKKIPDHVNGKIKVVIGNVTNYDQIEKAMVDQEGVVVVLGTRNDLKSTTELSDGMKNIIRAMKKNNVERVSVCLSAFLFRPPDNVPAAFVDLNADHQRMLDAIKESELKWIAVLPPHIAGLPNLNYTVKHDESPGLVISKHGLGEFLVDSLEQSEHYQKICGIAIDLTQFCSVS</sequence>
<dbReference type="GO" id="GO:0004074">
    <property type="term" value="F:biliverdin reductase [NAD(P)H] activity"/>
    <property type="evidence" value="ECO:0007669"/>
    <property type="project" value="TreeGrafter"/>
</dbReference>
<reference evidence="2" key="1">
    <citation type="submission" date="2021-04" db="EMBL/GenBank/DDBJ databases">
        <authorList>
            <person name="Chebbi M.A.C M."/>
        </authorList>
    </citation>
    <scope>NUCLEOTIDE SEQUENCE</scope>
</reference>
<name>A0A8J2HGL5_COTCN</name>
<dbReference type="AlphaFoldDB" id="A0A8J2HGL5"/>
<comment type="caution">
    <text evidence="2">The sequence shown here is derived from an EMBL/GenBank/DDBJ whole genome shotgun (WGS) entry which is preliminary data.</text>
</comment>
<dbReference type="GO" id="GO:0042602">
    <property type="term" value="F:riboflavin reductase (NADPH) activity"/>
    <property type="evidence" value="ECO:0007669"/>
    <property type="project" value="TreeGrafter"/>
</dbReference>
<evidence type="ECO:0000313" key="2">
    <source>
        <dbReference type="EMBL" id="CAG5093757.1"/>
    </source>
</evidence>
<dbReference type="SUPFAM" id="SSF51735">
    <property type="entry name" value="NAD(P)-binding Rossmann-fold domains"/>
    <property type="match status" value="1"/>
</dbReference>
<dbReference type="Proteomes" id="UP000786811">
    <property type="component" value="Unassembled WGS sequence"/>
</dbReference>
<evidence type="ECO:0000313" key="3">
    <source>
        <dbReference type="Proteomes" id="UP000786811"/>
    </source>
</evidence>
<organism evidence="2 3">
    <name type="scientific">Cotesia congregata</name>
    <name type="common">Parasitoid wasp</name>
    <name type="synonym">Apanteles congregatus</name>
    <dbReference type="NCBI Taxonomy" id="51543"/>
    <lineage>
        <taxon>Eukaryota</taxon>
        <taxon>Metazoa</taxon>
        <taxon>Ecdysozoa</taxon>
        <taxon>Arthropoda</taxon>
        <taxon>Hexapoda</taxon>
        <taxon>Insecta</taxon>
        <taxon>Pterygota</taxon>
        <taxon>Neoptera</taxon>
        <taxon>Endopterygota</taxon>
        <taxon>Hymenoptera</taxon>
        <taxon>Apocrita</taxon>
        <taxon>Ichneumonoidea</taxon>
        <taxon>Braconidae</taxon>
        <taxon>Microgastrinae</taxon>
        <taxon>Cotesia</taxon>
    </lineage>
</organism>
<gene>
    <name evidence="2" type="ORF">HICCMSTLAB_LOCUS7083</name>
</gene>
<dbReference type="InterPro" id="IPR051606">
    <property type="entry name" value="Polyketide_Oxido-like"/>
</dbReference>
<evidence type="ECO:0000259" key="1">
    <source>
        <dbReference type="Pfam" id="PF13460"/>
    </source>
</evidence>
<protein>
    <submittedName>
        <fullName evidence="2">Similar to Blvrb: Flavin reductase (NADPH) (Mus musculus)</fullName>
    </submittedName>
</protein>
<dbReference type="Pfam" id="PF13460">
    <property type="entry name" value="NAD_binding_10"/>
    <property type="match status" value="1"/>
</dbReference>
<dbReference type="InterPro" id="IPR036291">
    <property type="entry name" value="NAD(P)-bd_dom_sf"/>
</dbReference>
<dbReference type="CDD" id="cd05244">
    <property type="entry name" value="BVR-B_like_SDR_a"/>
    <property type="match status" value="1"/>
</dbReference>
<dbReference type="OrthoDB" id="419598at2759"/>
<dbReference type="PANTHER" id="PTHR43355">
    <property type="entry name" value="FLAVIN REDUCTASE (NADPH)"/>
    <property type="match status" value="1"/>
</dbReference>
<accession>A0A8J2HGL5</accession>